<name>A0ABN3IEE9_9ACTN</name>
<evidence type="ECO:0000313" key="2">
    <source>
        <dbReference type="EMBL" id="GAA2400966.1"/>
    </source>
</evidence>
<gene>
    <name evidence="2" type="ORF">GCM10010191_05250</name>
</gene>
<dbReference type="Pfam" id="PF00501">
    <property type="entry name" value="AMP-binding"/>
    <property type="match status" value="1"/>
</dbReference>
<reference evidence="2 3" key="1">
    <citation type="journal article" date="2019" name="Int. J. Syst. Evol. Microbiol.">
        <title>The Global Catalogue of Microorganisms (GCM) 10K type strain sequencing project: providing services to taxonomists for standard genome sequencing and annotation.</title>
        <authorList>
            <consortium name="The Broad Institute Genomics Platform"/>
            <consortium name="The Broad Institute Genome Sequencing Center for Infectious Disease"/>
            <person name="Wu L."/>
            <person name="Ma J."/>
        </authorList>
    </citation>
    <scope>NUCLEOTIDE SEQUENCE [LARGE SCALE GENOMIC DNA]</scope>
    <source>
        <strain evidence="2 3">JCM 3325</strain>
    </source>
</reference>
<dbReference type="Proteomes" id="UP001501231">
    <property type="component" value="Unassembled WGS sequence"/>
</dbReference>
<sequence>MPQRLLSGRGFYLGLMFQRAAAAHGDVAITLDRPLDAAMDAGTSLTYRAAARLVDDLAARLWAAGVRPSEHVAIHKTDNFDIVLVACAASRIGAVPALLSPALDGSATAALLGRLHAPWLVTDRATLNGPLAGTGAADLARRIITVDGGGTVNGNVNGNVNGAAAGPIDLAAFAGAPARPPVRLHPRDPALITHSSGTTGVPKLAVHCPETMWNRLVPQQLMGWPTRGETAALCMSFVHSRFYHLLGVLLGFGSPLLLLVDPAPAAVGPLLVRHRPGIVETHPNTFVLWEELATAPGTPLARVRSYGSTFDAIHPRTIRRLLGASRRRAPWLLQLYGQSETGPVAFRWYSRRGATRSNGRLVGTRIPGFTRLRVVDDHGVPCPAGVPGHIEARTRGRILAYHGAPEQYARQTNGAWWRMGDMGYRNRWGALYLIDREIDQIDSVDSSLHVEDVLMSRLEELREVVIVSGPEREAVPVVCTRDDRPLDLSRWERATADLPPMADPRRWRFDDLPRTGTWKIKRVELIRLLAEDAVPAVPGA</sequence>
<keyword evidence="3" id="KW-1185">Reference proteome</keyword>
<comment type="caution">
    <text evidence="2">The sequence shown here is derived from an EMBL/GenBank/DDBJ whole genome shotgun (WGS) entry which is preliminary data.</text>
</comment>
<feature type="domain" description="AMP-dependent synthetase/ligase" evidence="1">
    <location>
        <begin position="18"/>
        <end position="396"/>
    </location>
</feature>
<dbReference type="InterPro" id="IPR042099">
    <property type="entry name" value="ANL_N_sf"/>
</dbReference>
<dbReference type="InterPro" id="IPR050237">
    <property type="entry name" value="ATP-dep_AMP-bd_enzyme"/>
</dbReference>
<protein>
    <submittedName>
        <fullName evidence="2">AMP-binding protein</fullName>
    </submittedName>
</protein>
<dbReference type="EMBL" id="BAAARW010000002">
    <property type="protein sequence ID" value="GAA2400966.1"/>
    <property type="molecule type" value="Genomic_DNA"/>
</dbReference>
<accession>A0ABN3IEE9</accession>
<dbReference type="PROSITE" id="PS00455">
    <property type="entry name" value="AMP_BINDING"/>
    <property type="match status" value="1"/>
</dbReference>
<proteinExistence type="predicted"/>
<dbReference type="SUPFAM" id="SSF56801">
    <property type="entry name" value="Acetyl-CoA synthetase-like"/>
    <property type="match status" value="1"/>
</dbReference>
<evidence type="ECO:0000259" key="1">
    <source>
        <dbReference type="Pfam" id="PF00501"/>
    </source>
</evidence>
<dbReference type="Gene3D" id="3.40.50.12780">
    <property type="entry name" value="N-terminal domain of ligase-like"/>
    <property type="match status" value="1"/>
</dbReference>
<dbReference type="RefSeq" id="WP_344586696.1">
    <property type="nucleotide sequence ID" value="NZ_BAAARW010000002.1"/>
</dbReference>
<organism evidence="2 3">
    <name type="scientific">Actinomadura vinacea</name>
    <dbReference type="NCBI Taxonomy" id="115336"/>
    <lineage>
        <taxon>Bacteria</taxon>
        <taxon>Bacillati</taxon>
        <taxon>Actinomycetota</taxon>
        <taxon>Actinomycetes</taxon>
        <taxon>Streptosporangiales</taxon>
        <taxon>Thermomonosporaceae</taxon>
        <taxon>Actinomadura</taxon>
    </lineage>
</organism>
<dbReference type="InterPro" id="IPR020845">
    <property type="entry name" value="AMP-binding_CS"/>
</dbReference>
<dbReference type="InterPro" id="IPR000873">
    <property type="entry name" value="AMP-dep_synth/lig_dom"/>
</dbReference>
<dbReference type="PANTHER" id="PTHR43767:SF1">
    <property type="entry name" value="NONRIBOSOMAL PEPTIDE SYNTHASE PES1 (EUROFUNG)-RELATED"/>
    <property type="match status" value="1"/>
</dbReference>
<evidence type="ECO:0000313" key="3">
    <source>
        <dbReference type="Proteomes" id="UP001501231"/>
    </source>
</evidence>
<dbReference type="PANTHER" id="PTHR43767">
    <property type="entry name" value="LONG-CHAIN-FATTY-ACID--COA LIGASE"/>
    <property type="match status" value="1"/>
</dbReference>